<dbReference type="Proteomes" id="UP000016923">
    <property type="component" value="Unassembled WGS sequence"/>
</dbReference>
<dbReference type="PANTHER" id="PTHR31591">
    <property type="entry name" value="UPF0613 PROTEIN PB24D3.06C"/>
    <property type="match status" value="1"/>
</dbReference>
<dbReference type="OMA" id="LHYLYSP"/>
<protein>
    <submittedName>
        <fullName evidence="1">Dolichol-phosphate mannosyltransferase</fullName>
    </submittedName>
</protein>
<keyword evidence="1" id="KW-0328">Glycosyltransferase</keyword>
<organism evidence="1 2">
    <name type="scientific">Ophiostoma piceae (strain UAMH 11346)</name>
    <name type="common">Sap stain fungus</name>
    <dbReference type="NCBI Taxonomy" id="1262450"/>
    <lineage>
        <taxon>Eukaryota</taxon>
        <taxon>Fungi</taxon>
        <taxon>Dikarya</taxon>
        <taxon>Ascomycota</taxon>
        <taxon>Pezizomycotina</taxon>
        <taxon>Sordariomycetes</taxon>
        <taxon>Sordariomycetidae</taxon>
        <taxon>Ophiostomatales</taxon>
        <taxon>Ophiostomataceae</taxon>
        <taxon>Ophiostoma</taxon>
    </lineage>
</organism>
<keyword evidence="1" id="KW-0808">Transferase</keyword>
<name>S3BUF4_OPHP1</name>
<dbReference type="AlphaFoldDB" id="S3BUF4"/>
<dbReference type="VEuPathDB" id="FungiDB:F503_00043"/>
<accession>S3BUF4</accession>
<dbReference type="SUPFAM" id="SSF53474">
    <property type="entry name" value="alpha/beta-Hydrolases"/>
    <property type="match status" value="1"/>
</dbReference>
<reference evidence="1 2" key="1">
    <citation type="journal article" date="2013" name="BMC Genomics">
        <title>The genome and transcriptome of the pine saprophyte Ophiostoma piceae, and a comparison with the bark beetle-associated pine pathogen Grosmannia clavigera.</title>
        <authorList>
            <person name="Haridas S."/>
            <person name="Wang Y."/>
            <person name="Lim L."/>
            <person name="Massoumi Alamouti S."/>
            <person name="Jackman S."/>
            <person name="Docking R."/>
            <person name="Robertson G."/>
            <person name="Birol I."/>
            <person name="Bohlmann J."/>
            <person name="Breuil C."/>
        </authorList>
    </citation>
    <scope>NUCLEOTIDE SEQUENCE [LARGE SCALE GENOMIC DNA]</scope>
    <source>
        <strain evidence="1 2">UAMH 11346</strain>
    </source>
</reference>
<evidence type="ECO:0000313" key="2">
    <source>
        <dbReference type="Proteomes" id="UP000016923"/>
    </source>
</evidence>
<dbReference type="InterPro" id="IPR013744">
    <property type="entry name" value="SidJ"/>
</dbReference>
<dbReference type="Pfam" id="PF08538">
    <property type="entry name" value="DUF1749"/>
    <property type="match status" value="1"/>
</dbReference>
<keyword evidence="2" id="KW-1185">Reference proteome</keyword>
<evidence type="ECO:0000313" key="1">
    <source>
        <dbReference type="EMBL" id="EPE04889.1"/>
    </source>
</evidence>
<dbReference type="Gene3D" id="3.40.50.1820">
    <property type="entry name" value="alpha/beta hydrolase"/>
    <property type="match status" value="1"/>
</dbReference>
<dbReference type="EMBL" id="KE148158">
    <property type="protein sequence ID" value="EPE04889.1"/>
    <property type="molecule type" value="Genomic_DNA"/>
</dbReference>
<dbReference type="HOGENOM" id="CLU_049633_1_0_1"/>
<dbReference type="eggNOG" id="KOG4840">
    <property type="taxonomic scope" value="Eukaryota"/>
</dbReference>
<dbReference type="InterPro" id="IPR029058">
    <property type="entry name" value="AB_hydrolase_fold"/>
</dbReference>
<sequence length="316" mass="34870">MELFSDAVPPKDTFDKTPFSVTVHPYDSPTRQSCTYELTTPGSAGARNALVFIGGLTDGPHTTPYIRKIAQELAASEAGKKLGYSVFELRMNSSFHGYGFKRLSDDVADLSALVKHLRENLKKEKVVFLGHSTGCQDQMAYARALKEGTAPAVDGFILQGPVSDRECLAPYFKPGEYEKTIAAAEKMIKDGKGDVLMRPEDLPEMITSPHTAYRWHSLVGFNGDDDFFSSDLPDSRHEASWSQFTKPVLVLPSELDECVPKTIDVPKNVAHWKTFCAPGIFSEFSASIPGAGHTVDPLESRLWMADRVTKFLTSLE</sequence>
<dbReference type="OrthoDB" id="10034502at2759"/>
<dbReference type="PANTHER" id="PTHR31591:SF7">
    <property type="entry name" value="DUF1749-DOMAIN-CONTAINING PROTEIN"/>
    <property type="match status" value="1"/>
</dbReference>
<dbReference type="GO" id="GO:0016757">
    <property type="term" value="F:glycosyltransferase activity"/>
    <property type="evidence" value="ECO:0007669"/>
    <property type="project" value="UniProtKB-KW"/>
</dbReference>
<gene>
    <name evidence="1" type="ORF">F503_00043</name>
</gene>
<proteinExistence type="predicted"/>